<dbReference type="OrthoDB" id="10252740at2759"/>
<feature type="region of interest" description="Disordered" evidence="5">
    <location>
        <begin position="485"/>
        <end position="545"/>
    </location>
</feature>
<evidence type="ECO:0000256" key="4">
    <source>
        <dbReference type="ARBA" id="ARBA00023136"/>
    </source>
</evidence>
<comment type="caution">
    <text evidence="7">The sequence shown here is derived from an EMBL/GenBank/DDBJ whole genome shotgun (WGS) entry which is preliminary data.</text>
</comment>
<dbReference type="Proteomes" id="UP000663888">
    <property type="component" value="Unassembled WGS sequence"/>
</dbReference>
<dbReference type="AlphaFoldDB" id="A0A8H2XTY4"/>
<feature type="transmembrane region" description="Helical" evidence="6">
    <location>
        <begin position="186"/>
        <end position="211"/>
    </location>
</feature>
<feature type="region of interest" description="Disordered" evidence="5">
    <location>
        <begin position="48"/>
        <end position="69"/>
    </location>
</feature>
<name>A0A8H2XTY4_9AGAM</name>
<accession>A0A8H2XTY4</accession>
<dbReference type="GO" id="GO:0071944">
    <property type="term" value="C:cell periphery"/>
    <property type="evidence" value="ECO:0007669"/>
    <property type="project" value="UniProtKB-ARBA"/>
</dbReference>
<evidence type="ECO:0000256" key="2">
    <source>
        <dbReference type="ARBA" id="ARBA00022692"/>
    </source>
</evidence>
<feature type="compositionally biased region" description="Polar residues" evidence="5">
    <location>
        <begin position="673"/>
        <end position="682"/>
    </location>
</feature>
<reference evidence="7" key="1">
    <citation type="submission" date="2021-01" db="EMBL/GenBank/DDBJ databases">
        <authorList>
            <person name="Kaushik A."/>
        </authorList>
    </citation>
    <scope>NUCLEOTIDE SEQUENCE</scope>
    <source>
        <strain evidence="7">AG4-R118</strain>
    </source>
</reference>
<evidence type="ECO:0000313" key="8">
    <source>
        <dbReference type="Proteomes" id="UP000663888"/>
    </source>
</evidence>
<comment type="subcellular location">
    <subcellularLocation>
        <location evidence="1">Membrane</location>
        <topology evidence="1">Single-pass membrane protein</topology>
    </subcellularLocation>
</comment>
<evidence type="ECO:0000256" key="5">
    <source>
        <dbReference type="SAM" id="MobiDB-lite"/>
    </source>
</evidence>
<organism evidence="7 8">
    <name type="scientific">Rhizoctonia solani</name>
    <dbReference type="NCBI Taxonomy" id="456999"/>
    <lineage>
        <taxon>Eukaryota</taxon>
        <taxon>Fungi</taxon>
        <taxon>Dikarya</taxon>
        <taxon>Basidiomycota</taxon>
        <taxon>Agaricomycotina</taxon>
        <taxon>Agaricomycetes</taxon>
        <taxon>Cantharellales</taxon>
        <taxon>Ceratobasidiaceae</taxon>
        <taxon>Rhizoctonia</taxon>
    </lineage>
</organism>
<dbReference type="GO" id="GO:0016020">
    <property type="term" value="C:membrane"/>
    <property type="evidence" value="ECO:0007669"/>
    <property type="project" value="UniProtKB-SubCell"/>
</dbReference>
<proteinExistence type="predicted"/>
<dbReference type="InterPro" id="IPR051694">
    <property type="entry name" value="Immunoregulatory_rcpt-like"/>
</dbReference>
<keyword evidence="4 6" id="KW-0472">Membrane</keyword>
<evidence type="ECO:0000256" key="1">
    <source>
        <dbReference type="ARBA" id="ARBA00004167"/>
    </source>
</evidence>
<dbReference type="PANTHER" id="PTHR15549:SF30">
    <property type="entry name" value="MID2 DOMAIN-CONTAINING PROTEIN"/>
    <property type="match status" value="1"/>
</dbReference>
<evidence type="ECO:0000256" key="6">
    <source>
        <dbReference type="SAM" id="Phobius"/>
    </source>
</evidence>
<feature type="compositionally biased region" description="Acidic residues" evidence="5">
    <location>
        <begin position="48"/>
        <end position="57"/>
    </location>
</feature>
<keyword evidence="3 6" id="KW-1133">Transmembrane helix</keyword>
<sequence>MSHRLKPMHGRPIRSHNLRRRKDYLVFEQDVPRVYPYMLGYGGMGIVDSEEVTDEPDPAPAPAPALQASPSFATGTVVEQPPGETEQISQASLLVPTSTSSIEVTSITTTPTPSTTPTSSPVSPPTSMVIRSSSLVAAVTVLATSETPSSTFSSTSSSIEVVTSVLPVPSSSTTTAAQTLKEKRPYALYIAFGLMILTFICVLCASVAWIIRRRRRERQEAENQQWIGSVLNDEPDDKDAHQLERGRDMADPGMAGIGAVRREATYPPLTPPLLSSWHLRDTPSANNGNGIFGAHYGLTQARVHQPWRHSSLLQRGGPIAIDGVHHGLDGGGLTFRQDPNGGLIFDPRGTSSHQVVSYPNPHAPLASTSAAPSHYSYGGGGPFAVTNLLPGDISSRASETSLGRAGRINLDQSIPPGLGNNTSGGPARSLGLPIGPLDDPNPWRRYEGVENRGGMIGTEDTDKGWGATIKPGIYSAVGRIVGNDETKPIGSEETRPVEREKDRFTELVRQRRPRREWKADSDASPSECSDVHGEHNDRPDDDTDCAKAITLADSGHPSPGMDKLGDERPVNWLEREPTQHMIPDSRGWIVEEFPGGSKGKIHIVAAGARDRILRRLGSNASVATWTTVYSTDTDPVFSSESTSITRANTIATSRRDTISTRNSGCVGMDRSRGPSTASSDWGTPSMAKALEMSFAGRARDGKRGH</sequence>
<protein>
    <recommendedName>
        <fullName evidence="9">Transmembrane protein</fullName>
    </recommendedName>
</protein>
<gene>
    <name evidence="7" type="ORF">RDB_LOCUS40731</name>
</gene>
<feature type="compositionally biased region" description="Basic and acidic residues" evidence="5">
    <location>
        <begin position="485"/>
        <end position="509"/>
    </location>
</feature>
<evidence type="ECO:0008006" key="9">
    <source>
        <dbReference type="Google" id="ProtNLM"/>
    </source>
</evidence>
<feature type="region of interest" description="Disordered" evidence="5">
    <location>
        <begin position="107"/>
        <end position="127"/>
    </location>
</feature>
<feature type="region of interest" description="Disordered" evidence="5">
    <location>
        <begin position="659"/>
        <end position="684"/>
    </location>
</feature>
<dbReference type="EMBL" id="CAJMWX010000848">
    <property type="protein sequence ID" value="CAE6434839.1"/>
    <property type="molecule type" value="Genomic_DNA"/>
</dbReference>
<evidence type="ECO:0000256" key="3">
    <source>
        <dbReference type="ARBA" id="ARBA00022989"/>
    </source>
</evidence>
<feature type="compositionally biased region" description="Basic and acidic residues" evidence="5">
    <location>
        <begin position="529"/>
        <end position="538"/>
    </location>
</feature>
<evidence type="ECO:0000313" key="7">
    <source>
        <dbReference type="EMBL" id="CAE6434839.1"/>
    </source>
</evidence>
<dbReference type="PANTHER" id="PTHR15549">
    <property type="entry name" value="PAIRED IMMUNOGLOBULIN-LIKE TYPE 2 RECEPTOR"/>
    <property type="match status" value="1"/>
</dbReference>
<keyword evidence="2 6" id="KW-0812">Transmembrane</keyword>